<evidence type="ECO:0000256" key="2">
    <source>
        <dbReference type="SAM" id="MobiDB-lite"/>
    </source>
</evidence>
<dbReference type="Proteomes" id="UP000321947">
    <property type="component" value="Unassembled WGS sequence"/>
</dbReference>
<sequence>MAKTRNKNTKMKKRDQARTIAKQFRVLKEKLEEASKERMEVRTLHKIKFGISFTIPDRMATEINDKKSISGLRPLRITRVPCGGPMEFHEIVKEAEKGSAPLKNHKKGKPPNPKTAYHRSCFNEWHPQVFHFISNSYFS</sequence>
<dbReference type="AlphaFoldDB" id="A0A5D3DX07"/>
<evidence type="ECO:0000256" key="1">
    <source>
        <dbReference type="SAM" id="Coils"/>
    </source>
</evidence>
<keyword evidence="1" id="KW-0175">Coiled coil</keyword>
<reference evidence="3 4" key="1">
    <citation type="submission" date="2019-08" db="EMBL/GenBank/DDBJ databases">
        <title>Draft genome sequences of two oriental melons (Cucumis melo L. var makuwa).</title>
        <authorList>
            <person name="Kwon S.-Y."/>
        </authorList>
    </citation>
    <scope>NUCLEOTIDE SEQUENCE [LARGE SCALE GENOMIC DNA]</scope>
    <source>
        <strain evidence="4">cv. Chang Bougi</strain>
        <tissue evidence="3">Leaf</tissue>
    </source>
</reference>
<dbReference type="EMBL" id="SSTD01002102">
    <property type="protein sequence ID" value="TYK28377.1"/>
    <property type="molecule type" value="Genomic_DNA"/>
</dbReference>
<evidence type="ECO:0000313" key="4">
    <source>
        <dbReference type="Proteomes" id="UP000321947"/>
    </source>
</evidence>
<feature type="coiled-coil region" evidence="1">
    <location>
        <begin position="17"/>
        <end position="44"/>
    </location>
</feature>
<gene>
    <name evidence="3" type="ORF">E5676_scaffold629G00030</name>
</gene>
<accession>A0A5D3DX07</accession>
<evidence type="ECO:0000313" key="3">
    <source>
        <dbReference type="EMBL" id="TYK28377.1"/>
    </source>
</evidence>
<protein>
    <submittedName>
        <fullName evidence="3">Uncharacterized protein</fullName>
    </submittedName>
</protein>
<organism evidence="3 4">
    <name type="scientific">Cucumis melo var. makuwa</name>
    <name type="common">Oriental melon</name>
    <dbReference type="NCBI Taxonomy" id="1194695"/>
    <lineage>
        <taxon>Eukaryota</taxon>
        <taxon>Viridiplantae</taxon>
        <taxon>Streptophyta</taxon>
        <taxon>Embryophyta</taxon>
        <taxon>Tracheophyta</taxon>
        <taxon>Spermatophyta</taxon>
        <taxon>Magnoliopsida</taxon>
        <taxon>eudicotyledons</taxon>
        <taxon>Gunneridae</taxon>
        <taxon>Pentapetalae</taxon>
        <taxon>rosids</taxon>
        <taxon>fabids</taxon>
        <taxon>Cucurbitales</taxon>
        <taxon>Cucurbitaceae</taxon>
        <taxon>Benincaseae</taxon>
        <taxon>Cucumis</taxon>
    </lineage>
</organism>
<name>A0A5D3DX07_CUCMM</name>
<proteinExistence type="predicted"/>
<feature type="region of interest" description="Disordered" evidence="2">
    <location>
        <begin position="96"/>
        <end position="115"/>
    </location>
</feature>
<comment type="caution">
    <text evidence="3">The sequence shown here is derived from an EMBL/GenBank/DDBJ whole genome shotgun (WGS) entry which is preliminary data.</text>
</comment>